<evidence type="ECO:0000256" key="5">
    <source>
        <dbReference type="ARBA" id="ARBA00022821"/>
    </source>
</evidence>
<dbReference type="InterPro" id="IPR002182">
    <property type="entry name" value="NB-ARC"/>
</dbReference>
<dbReference type="GO" id="GO:0061809">
    <property type="term" value="F:NAD+ nucleosidase activity, cyclic ADP-ribose generating"/>
    <property type="evidence" value="ECO:0007669"/>
    <property type="project" value="UniProtKB-EC"/>
</dbReference>
<dbReference type="FunFam" id="3.40.50.10140:FF:000007">
    <property type="entry name" value="Disease resistance protein (TIR-NBS-LRR class)"/>
    <property type="match status" value="1"/>
</dbReference>
<evidence type="ECO:0000313" key="11">
    <source>
        <dbReference type="RefSeq" id="XP_021820486.1"/>
    </source>
</evidence>
<dbReference type="EC" id="3.2.2.6" evidence="1"/>
<dbReference type="InterPro" id="IPR000157">
    <property type="entry name" value="TIR_dom"/>
</dbReference>
<dbReference type="SUPFAM" id="SSF52058">
    <property type="entry name" value="L domain-like"/>
    <property type="match status" value="2"/>
</dbReference>
<organism evidence="9 11">
    <name type="scientific">Prunus avium</name>
    <name type="common">Cherry</name>
    <name type="synonym">Cerasus avium</name>
    <dbReference type="NCBI Taxonomy" id="42229"/>
    <lineage>
        <taxon>Eukaryota</taxon>
        <taxon>Viridiplantae</taxon>
        <taxon>Streptophyta</taxon>
        <taxon>Embryophyta</taxon>
        <taxon>Tracheophyta</taxon>
        <taxon>Spermatophyta</taxon>
        <taxon>Magnoliopsida</taxon>
        <taxon>eudicotyledons</taxon>
        <taxon>Gunneridae</taxon>
        <taxon>Pentapetalae</taxon>
        <taxon>rosids</taxon>
        <taxon>fabids</taxon>
        <taxon>Rosales</taxon>
        <taxon>Rosaceae</taxon>
        <taxon>Amygdaloideae</taxon>
        <taxon>Amygdaleae</taxon>
        <taxon>Prunus</taxon>
    </lineage>
</organism>
<sequence length="1183" mass="133929">MELTTKRSCSSPLPSARPCKYDVFLSFKGVDTHKGFTAHLNESLLRQGIKTFTRDSELLRGKEIPAQFLSAIEESRFSIVVISENYASSTWCLDELSKILECSQTRGSVLPIFYNVVPSVVQMQRGILAAAFDGFEKRFTNDTEKVVRWRAALKKVASITGWISEDSCDEPQLIKEIVACVLSRVHPDSQEKLVGIDSRLEQLDLLLDAGSEDVLYIGIWGMNGIGKTTIVQMLYERILHKYEVASFLRGVREDSETNGLVSIQKSLSKSLMNRDTEDGGIHEEAIINKLSQKKVLLILDDVDHISQLEKLCGNQDWFGPGSRIIITTVNEQLLIAHGVERRFKVQELNEDDALKLFSWRAFKRDYPDKIFTDLSISFLNYAKGLPLALKVLGSFLYKRGQDAWSSALYKLKEVYKGDVMDTLKISYDGLDEQEKNVFVDIACFFNGKCKDQVVEILDNMGFCSHSVMDVLIEKSLLTISDNKVWMHDLLQYMGWEIVRQQATEPGKRSRLWNSRDMFHVLTNDSGTKAVDGISLDLPGSKEAQWDSRAFPEMVPLRFLEFRNVRIPQGCNRFSNSLRFLEWSGHPLKSLPTGFQPENISELSMHDCSIQLLCNGKQNFFGLKVIDLRHSQNLTEIPDFTRLRNLERLCFKGCKRLVEIHPSTGVLKRLISLNLENCRSLKSLPSQIEMESLESLILSGCSNVKKIPEFGGRMKHLLYISLDGTATENIPLSVECLTKLSSLDMRNCINLSCLPSTIGKLKSLKSLDVSGCTKLARLPESFGELECLEKIDLTGTAIKEWPSSVVLLNLKSLLFRGPKGPSRQPWHMALPFRLRPMKSRQHMNSFLPSLSGLRSLTELDLSDSNLVEGAIPADISCLSSLVSLNLSRNNFHSLPRTISLLSKLENLYLSDCKSLQQLPVLSSYITLEVTADGCTSLKTLQYPSNLDRLKSSSFNFINCIGLVDKEGSKKIAFIMLKRYLKRVPYPGDRYEIVIPGTEIPSWFSHQRVGSSVSVQLTPRWHDNKWKGYALCTVFQVFGSGWELNCFLKVNGKEQYPAPLLVTNVQPLSDHLWLLYISRDLTFGNEWQHSCNQLIFSFKSSGPGLVKKCGARLVYEQDVEEFNRMLTHSSRTISPYEATNVHHDENSTSVQGAIVQPSYNHSEWKGLYGSSSFHEESEFKRFRRI</sequence>
<evidence type="ECO:0000259" key="8">
    <source>
        <dbReference type="PROSITE" id="PS50104"/>
    </source>
</evidence>
<dbReference type="Gene3D" id="3.40.50.10140">
    <property type="entry name" value="Toll/interleukin-1 receptor homology (TIR) domain"/>
    <property type="match status" value="1"/>
</dbReference>
<dbReference type="Gene3D" id="3.40.50.300">
    <property type="entry name" value="P-loop containing nucleotide triphosphate hydrolases"/>
    <property type="match status" value="1"/>
</dbReference>
<dbReference type="InterPro" id="IPR001611">
    <property type="entry name" value="Leu-rich_rpt"/>
</dbReference>
<dbReference type="RefSeq" id="XP_021820485.1">
    <property type="nucleotide sequence ID" value="XM_021964793.1"/>
</dbReference>
<dbReference type="Pfam" id="PF23282">
    <property type="entry name" value="WHD_ROQ1"/>
    <property type="match status" value="1"/>
</dbReference>
<dbReference type="SMART" id="SM00255">
    <property type="entry name" value="TIR"/>
    <property type="match status" value="1"/>
</dbReference>
<dbReference type="SUPFAM" id="SSF52200">
    <property type="entry name" value="Toll/Interleukin receptor TIR domain"/>
    <property type="match status" value="1"/>
</dbReference>
<dbReference type="GO" id="GO:0006952">
    <property type="term" value="P:defense response"/>
    <property type="evidence" value="ECO:0007669"/>
    <property type="project" value="UniProtKB-KW"/>
</dbReference>
<dbReference type="InterPro" id="IPR036390">
    <property type="entry name" value="WH_DNA-bd_sf"/>
</dbReference>
<gene>
    <name evidence="10 11 12" type="primary">LOC110762189</name>
</gene>
<dbReference type="PRINTS" id="PR00364">
    <property type="entry name" value="DISEASERSIST"/>
</dbReference>
<evidence type="ECO:0000313" key="10">
    <source>
        <dbReference type="RefSeq" id="XP_021820485.1"/>
    </source>
</evidence>
<dbReference type="SUPFAM" id="SSF46785">
    <property type="entry name" value="Winged helix' DNA-binding domain"/>
    <property type="match status" value="1"/>
</dbReference>
<evidence type="ECO:0000256" key="2">
    <source>
        <dbReference type="ARBA" id="ARBA00022614"/>
    </source>
</evidence>
<keyword evidence="5" id="KW-0611">Plant defense</keyword>
<evidence type="ECO:0000256" key="4">
    <source>
        <dbReference type="ARBA" id="ARBA00022801"/>
    </source>
</evidence>
<keyword evidence="2" id="KW-0433">Leucine-rich repeat</keyword>
<dbReference type="Pfam" id="PF20160">
    <property type="entry name" value="C-JID"/>
    <property type="match status" value="1"/>
</dbReference>
<dbReference type="AlphaFoldDB" id="A0A6P5T1X4"/>
<evidence type="ECO:0000256" key="6">
    <source>
        <dbReference type="ARBA" id="ARBA00023027"/>
    </source>
</evidence>
<dbReference type="Gene3D" id="1.10.8.430">
    <property type="entry name" value="Helical domain of apoptotic protease-activating factors"/>
    <property type="match status" value="1"/>
</dbReference>
<name>A0A6P5T1X4_PRUAV</name>
<proteinExistence type="predicted"/>
<dbReference type="Pfam" id="PF01582">
    <property type="entry name" value="TIR"/>
    <property type="match status" value="1"/>
</dbReference>
<dbReference type="InterPro" id="IPR032675">
    <property type="entry name" value="LRR_dom_sf"/>
</dbReference>
<evidence type="ECO:0000256" key="1">
    <source>
        <dbReference type="ARBA" id="ARBA00011982"/>
    </source>
</evidence>
<keyword evidence="9" id="KW-1185">Reference proteome</keyword>
<feature type="domain" description="TIR" evidence="8">
    <location>
        <begin position="19"/>
        <end position="185"/>
    </location>
</feature>
<comment type="catalytic activity">
    <reaction evidence="7">
        <text>NAD(+) + H2O = ADP-D-ribose + nicotinamide + H(+)</text>
        <dbReference type="Rhea" id="RHEA:16301"/>
        <dbReference type="ChEBI" id="CHEBI:15377"/>
        <dbReference type="ChEBI" id="CHEBI:15378"/>
        <dbReference type="ChEBI" id="CHEBI:17154"/>
        <dbReference type="ChEBI" id="CHEBI:57540"/>
        <dbReference type="ChEBI" id="CHEBI:57967"/>
        <dbReference type="EC" id="3.2.2.6"/>
    </reaction>
    <physiologicalReaction direction="left-to-right" evidence="7">
        <dbReference type="Rhea" id="RHEA:16302"/>
    </physiologicalReaction>
</comment>
<dbReference type="PROSITE" id="PS50104">
    <property type="entry name" value="TIR"/>
    <property type="match status" value="1"/>
</dbReference>
<protein>
    <recommendedName>
        <fullName evidence="1">ADP-ribosyl cyclase/cyclic ADP-ribose hydrolase</fullName>
        <ecNumber evidence="1">3.2.2.6</ecNumber>
    </recommendedName>
</protein>
<dbReference type="InterPro" id="IPR035897">
    <property type="entry name" value="Toll_tir_struct_dom_sf"/>
</dbReference>
<dbReference type="Proteomes" id="UP000515124">
    <property type="component" value="Unplaced"/>
</dbReference>
<keyword evidence="6" id="KW-0520">NAD</keyword>
<evidence type="ECO:0000256" key="3">
    <source>
        <dbReference type="ARBA" id="ARBA00022737"/>
    </source>
</evidence>
<evidence type="ECO:0000313" key="12">
    <source>
        <dbReference type="RefSeq" id="XP_021820487.1"/>
    </source>
</evidence>
<dbReference type="PANTHER" id="PTHR11017:SF527">
    <property type="entry name" value="TMV RESISTANCE PROTEIN N-LIKE"/>
    <property type="match status" value="1"/>
</dbReference>
<keyword evidence="4" id="KW-0378">Hydrolase</keyword>
<dbReference type="Pfam" id="PF00931">
    <property type="entry name" value="NB-ARC"/>
    <property type="match status" value="1"/>
</dbReference>
<keyword evidence="3" id="KW-0677">Repeat</keyword>
<dbReference type="SUPFAM" id="SSF52540">
    <property type="entry name" value="P-loop containing nucleoside triphosphate hydrolases"/>
    <property type="match status" value="1"/>
</dbReference>
<dbReference type="RefSeq" id="XP_021820486.1">
    <property type="nucleotide sequence ID" value="XM_021964794.1"/>
</dbReference>
<dbReference type="PANTHER" id="PTHR11017">
    <property type="entry name" value="LEUCINE-RICH REPEAT-CONTAINING PROTEIN"/>
    <property type="match status" value="1"/>
</dbReference>
<dbReference type="InterPro" id="IPR042197">
    <property type="entry name" value="Apaf_helical"/>
</dbReference>
<dbReference type="InterPro" id="IPR045344">
    <property type="entry name" value="C-JID"/>
</dbReference>
<dbReference type="KEGG" id="pavi:110762189"/>
<dbReference type="GeneID" id="110762189"/>
<evidence type="ECO:0000313" key="9">
    <source>
        <dbReference type="Proteomes" id="UP000515124"/>
    </source>
</evidence>
<dbReference type="GO" id="GO:0043531">
    <property type="term" value="F:ADP binding"/>
    <property type="evidence" value="ECO:0007669"/>
    <property type="project" value="InterPro"/>
</dbReference>
<evidence type="ECO:0000256" key="7">
    <source>
        <dbReference type="ARBA" id="ARBA00047304"/>
    </source>
</evidence>
<dbReference type="Gene3D" id="3.80.10.10">
    <property type="entry name" value="Ribonuclease Inhibitor"/>
    <property type="match status" value="2"/>
</dbReference>
<dbReference type="PROSITE" id="PS51450">
    <property type="entry name" value="LRR"/>
    <property type="match status" value="1"/>
</dbReference>
<dbReference type="GO" id="GO:0007165">
    <property type="term" value="P:signal transduction"/>
    <property type="evidence" value="ECO:0007669"/>
    <property type="project" value="InterPro"/>
</dbReference>
<reference evidence="10 11" key="1">
    <citation type="submission" date="2025-04" db="UniProtKB">
        <authorList>
            <consortium name="RefSeq"/>
        </authorList>
    </citation>
    <scope>IDENTIFICATION</scope>
</reference>
<accession>A0A6P5T1X4</accession>
<dbReference type="InterPro" id="IPR027417">
    <property type="entry name" value="P-loop_NTPase"/>
</dbReference>
<dbReference type="InterPro" id="IPR044974">
    <property type="entry name" value="Disease_R_plants"/>
</dbReference>
<dbReference type="RefSeq" id="XP_021820487.1">
    <property type="nucleotide sequence ID" value="XM_021964795.1"/>
</dbReference>
<dbReference type="InterPro" id="IPR058192">
    <property type="entry name" value="WHD_ROQ1-like"/>
</dbReference>